<dbReference type="InterPro" id="IPR001734">
    <property type="entry name" value="Na/solute_symporter"/>
</dbReference>
<keyword evidence="9" id="KW-1185">Reference proteome</keyword>
<feature type="transmembrane region" description="Helical" evidence="7">
    <location>
        <begin position="242"/>
        <end position="265"/>
    </location>
</feature>
<protein>
    <submittedName>
        <fullName evidence="8">Putative symporter YidK</fullName>
    </submittedName>
</protein>
<feature type="transmembrane region" description="Helical" evidence="7">
    <location>
        <begin position="475"/>
        <end position="496"/>
    </location>
</feature>
<comment type="similarity">
    <text evidence="2 6">Belongs to the sodium:solute symporter (SSF) (TC 2.A.21) family.</text>
</comment>
<evidence type="ECO:0000313" key="8">
    <source>
        <dbReference type="EMBL" id="AQQ71975.1"/>
    </source>
</evidence>
<keyword evidence="5 7" id="KW-0472">Membrane</keyword>
<dbReference type="EMBL" id="CP019646">
    <property type="protein sequence ID" value="AQQ71975.1"/>
    <property type="molecule type" value="Genomic_DNA"/>
</dbReference>
<evidence type="ECO:0000256" key="4">
    <source>
        <dbReference type="ARBA" id="ARBA00022989"/>
    </source>
</evidence>
<proteinExistence type="inferred from homology"/>
<feature type="transmembrane region" description="Helical" evidence="7">
    <location>
        <begin position="189"/>
        <end position="208"/>
    </location>
</feature>
<dbReference type="Proteomes" id="UP000188181">
    <property type="component" value="Chromosome"/>
</dbReference>
<feature type="transmembrane region" description="Helical" evidence="7">
    <location>
        <begin position="571"/>
        <end position="589"/>
    </location>
</feature>
<feature type="transmembrane region" description="Helical" evidence="7">
    <location>
        <begin position="433"/>
        <end position="454"/>
    </location>
</feature>
<organism evidence="8 9">
    <name type="scientific">Limihaloglobus sulfuriphilus</name>
    <dbReference type="NCBI Taxonomy" id="1851148"/>
    <lineage>
        <taxon>Bacteria</taxon>
        <taxon>Pseudomonadati</taxon>
        <taxon>Planctomycetota</taxon>
        <taxon>Phycisphaerae</taxon>
        <taxon>Sedimentisphaerales</taxon>
        <taxon>Sedimentisphaeraceae</taxon>
        <taxon>Limihaloglobus</taxon>
    </lineage>
</organism>
<dbReference type="Gene3D" id="1.20.1730.10">
    <property type="entry name" value="Sodium/glucose cotransporter"/>
    <property type="match status" value="1"/>
</dbReference>
<dbReference type="GO" id="GO:0005412">
    <property type="term" value="F:D-glucose:sodium symporter activity"/>
    <property type="evidence" value="ECO:0007669"/>
    <property type="project" value="TreeGrafter"/>
</dbReference>
<evidence type="ECO:0000313" key="9">
    <source>
        <dbReference type="Proteomes" id="UP000188181"/>
    </source>
</evidence>
<evidence type="ECO:0000256" key="2">
    <source>
        <dbReference type="ARBA" id="ARBA00006434"/>
    </source>
</evidence>
<comment type="subcellular location">
    <subcellularLocation>
        <location evidence="1">Membrane</location>
        <topology evidence="1">Multi-pass membrane protein</topology>
    </subcellularLocation>
</comment>
<dbReference type="InterPro" id="IPR038377">
    <property type="entry name" value="Na/Glc_symporter_sf"/>
</dbReference>
<evidence type="ECO:0000256" key="1">
    <source>
        <dbReference type="ARBA" id="ARBA00004141"/>
    </source>
</evidence>
<gene>
    <name evidence="8" type="primary">yidK</name>
    <name evidence="8" type="ORF">SMSP2_02354</name>
</gene>
<feature type="transmembrane region" description="Helical" evidence="7">
    <location>
        <begin position="79"/>
        <end position="98"/>
    </location>
</feature>
<evidence type="ECO:0000256" key="5">
    <source>
        <dbReference type="ARBA" id="ARBA00023136"/>
    </source>
</evidence>
<keyword evidence="3 7" id="KW-0812">Transmembrane</keyword>
<sequence length="599" mass="65353">MIDAAVVACYLIITFSVSAMSARFFKKKHDFVSEDGYFLAGRRMPAWLNGVSLAATALNSNVGPTYCGLAVVIGLSVCWYYMSLFNFSLLFAAFVFAAKWRQIGVSTGPEMAKLRYAGNNARVIRTYGSASMILLVMVPYIGVGLLGVHVVISPIFNYESRIITLVIVLPALLFYLWIAGYAGVVVADFMHTVVIVLAGAALMVSVLVRFGSPMALTENIQRVHSENSPAILSLFPSWGNEVFNPLMIVIFLLIYSLGAGGNIALDGQRILSCKTAKEATKVGIWALGALFLMLMAITLPTIGSLIDHPEFFSASPSQRELIYAIMLNDYLPVGILGIALAAICASAMSSVDSILSYSSQLIVNDLVHPFKKDLTEKQGIFIGRISMFVIMALSVIIVFWSSSLFGTVLVVAGLLAPAALHGWGQWWWWRPNVYSWATAIIGGPIVFLSVGFFLKKIPWWQLQLDAGPAMVQQLDALKIVISMAITTVLWVLVALLTKPEDMEVLKDFYRKAKPNGFWGPVRKAVEADGDNVEISKYVILSGLLAVIPVAAWINMLVLGLSALYVGSYIKASLLLIAAVPTALIAKRIYTWHVERLGAE</sequence>
<feature type="transmembrane region" description="Helical" evidence="7">
    <location>
        <begin position="285"/>
        <end position="306"/>
    </location>
</feature>
<accession>A0A1Q2MGZ4</accession>
<feature type="transmembrane region" description="Helical" evidence="7">
    <location>
        <begin position="330"/>
        <end position="351"/>
    </location>
</feature>
<feature type="transmembrane region" description="Helical" evidence="7">
    <location>
        <begin position="537"/>
        <end position="564"/>
    </location>
</feature>
<feature type="transmembrane region" description="Helical" evidence="7">
    <location>
        <begin position="132"/>
        <end position="156"/>
    </location>
</feature>
<dbReference type="PANTHER" id="PTHR11819">
    <property type="entry name" value="SOLUTE CARRIER FAMILY 5"/>
    <property type="match status" value="1"/>
</dbReference>
<evidence type="ECO:0000256" key="6">
    <source>
        <dbReference type="RuleBase" id="RU362091"/>
    </source>
</evidence>
<dbReference type="AlphaFoldDB" id="A0A1Q2MGZ4"/>
<name>A0A1Q2MGZ4_9BACT</name>
<reference evidence="9" key="1">
    <citation type="submission" date="2017-02" db="EMBL/GenBank/DDBJ databases">
        <title>Comparative genomics and description of representatives of a novel lineage of planctomycetes thriving in anoxic sediments.</title>
        <authorList>
            <person name="Spring S."/>
            <person name="Bunk B."/>
            <person name="Sproer C."/>
        </authorList>
    </citation>
    <scope>NUCLEOTIDE SEQUENCE [LARGE SCALE GENOMIC DNA]</scope>
    <source>
        <strain evidence="9">SM-Chi-D1</strain>
    </source>
</reference>
<dbReference type="STRING" id="1851148.SMSP2_02354"/>
<dbReference type="PROSITE" id="PS50283">
    <property type="entry name" value="NA_SOLUT_SYMP_3"/>
    <property type="match status" value="1"/>
</dbReference>
<keyword evidence="4 7" id="KW-1133">Transmembrane helix</keyword>
<dbReference type="Pfam" id="PF00474">
    <property type="entry name" value="SSF"/>
    <property type="match status" value="1"/>
</dbReference>
<feature type="transmembrane region" description="Helical" evidence="7">
    <location>
        <begin position="387"/>
        <end position="413"/>
    </location>
</feature>
<feature type="transmembrane region" description="Helical" evidence="7">
    <location>
        <begin position="162"/>
        <end position="182"/>
    </location>
</feature>
<dbReference type="PANTHER" id="PTHR11819:SF77">
    <property type="entry name" value="SODIUM_GLUCOSE COTRANSPORT PROTEIN"/>
    <property type="match status" value="1"/>
</dbReference>
<evidence type="ECO:0000256" key="3">
    <source>
        <dbReference type="ARBA" id="ARBA00022692"/>
    </source>
</evidence>
<dbReference type="GO" id="GO:0005886">
    <property type="term" value="C:plasma membrane"/>
    <property type="evidence" value="ECO:0007669"/>
    <property type="project" value="TreeGrafter"/>
</dbReference>
<evidence type="ECO:0000256" key="7">
    <source>
        <dbReference type="SAM" id="Phobius"/>
    </source>
</evidence>
<dbReference type="KEGG" id="pbas:SMSP2_02354"/>